<protein>
    <submittedName>
        <fullName evidence="1">Uncharacterized protein</fullName>
    </submittedName>
</protein>
<dbReference type="EMBL" id="CAJOBC010083078">
    <property type="protein sequence ID" value="CAF4296316.1"/>
    <property type="molecule type" value="Genomic_DNA"/>
</dbReference>
<sequence length="48" mass="5866">MWRELINKRMKVTSVQRNIKEIIRELKDRAERRRVEESAKDRGAGQRK</sequence>
<dbReference type="Proteomes" id="UP000681722">
    <property type="component" value="Unassembled WGS sequence"/>
</dbReference>
<reference evidence="1" key="1">
    <citation type="submission" date="2021-02" db="EMBL/GenBank/DDBJ databases">
        <authorList>
            <person name="Nowell W R."/>
        </authorList>
    </citation>
    <scope>NUCLEOTIDE SEQUENCE</scope>
</reference>
<proteinExistence type="predicted"/>
<organism evidence="1 3">
    <name type="scientific">Didymodactylos carnosus</name>
    <dbReference type="NCBI Taxonomy" id="1234261"/>
    <lineage>
        <taxon>Eukaryota</taxon>
        <taxon>Metazoa</taxon>
        <taxon>Spiralia</taxon>
        <taxon>Gnathifera</taxon>
        <taxon>Rotifera</taxon>
        <taxon>Eurotatoria</taxon>
        <taxon>Bdelloidea</taxon>
        <taxon>Philodinida</taxon>
        <taxon>Philodinidae</taxon>
        <taxon>Didymodactylos</taxon>
    </lineage>
</organism>
<accession>A0A815LA80</accession>
<comment type="caution">
    <text evidence="1">The sequence shown here is derived from an EMBL/GenBank/DDBJ whole genome shotgun (WGS) entry which is preliminary data.</text>
</comment>
<keyword evidence="3" id="KW-1185">Reference proteome</keyword>
<name>A0A815LA80_9BILA</name>
<feature type="non-terminal residue" evidence="1">
    <location>
        <position position="48"/>
    </location>
</feature>
<evidence type="ECO:0000313" key="1">
    <source>
        <dbReference type="EMBL" id="CAF1403925.1"/>
    </source>
</evidence>
<dbReference type="AlphaFoldDB" id="A0A815LA80"/>
<evidence type="ECO:0000313" key="3">
    <source>
        <dbReference type="Proteomes" id="UP000663829"/>
    </source>
</evidence>
<dbReference type="EMBL" id="CAJNOQ010017656">
    <property type="protein sequence ID" value="CAF1403925.1"/>
    <property type="molecule type" value="Genomic_DNA"/>
</dbReference>
<gene>
    <name evidence="1" type="ORF">GPM918_LOCUS33335</name>
    <name evidence="2" type="ORF">SRO942_LOCUS34018</name>
</gene>
<dbReference type="Proteomes" id="UP000663829">
    <property type="component" value="Unassembled WGS sequence"/>
</dbReference>
<evidence type="ECO:0000313" key="2">
    <source>
        <dbReference type="EMBL" id="CAF4296316.1"/>
    </source>
</evidence>